<feature type="region of interest" description="Disordered" evidence="1">
    <location>
        <begin position="46"/>
        <end position="143"/>
    </location>
</feature>
<name>A0ABY7AZL9_9PSEU</name>
<accession>A0ABY7AZL9</accession>
<evidence type="ECO:0000313" key="2">
    <source>
        <dbReference type="EMBL" id="WAL64908.1"/>
    </source>
</evidence>
<proteinExistence type="predicted"/>
<gene>
    <name evidence="2" type="ORF">ORV05_28855</name>
</gene>
<evidence type="ECO:0000256" key="1">
    <source>
        <dbReference type="SAM" id="MobiDB-lite"/>
    </source>
</evidence>
<dbReference type="EMBL" id="CP113836">
    <property type="protein sequence ID" value="WAL64908.1"/>
    <property type="molecule type" value="Genomic_DNA"/>
</dbReference>
<feature type="compositionally biased region" description="Polar residues" evidence="1">
    <location>
        <begin position="125"/>
        <end position="134"/>
    </location>
</feature>
<feature type="compositionally biased region" description="Low complexity" evidence="1">
    <location>
        <begin position="93"/>
        <end position="115"/>
    </location>
</feature>
<keyword evidence="3" id="KW-1185">Reference proteome</keyword>
<sequence>MDPRERADALLARARARGAFVVTPDDAISPMDASNTQQIPRDVVNRIDRGEDPDTTAVVPASVIDSVQGSLPEKPGTRVDLNPVTQPLRHPRAQSQPPARSQSQAPAQPQSPAQAQEREVEGLIPTTTQSTGRSDLSRRLEGL</sequence>
<protein>
    <submittedName>
        <fullName evidence="2">Uncharacterized protein</fullName>
    </submittedName>
</protein>
<organism evidence="2 3">
    <name type="scientific">Amycolatopsis cynarae</name>
    <dbReference type="NCBI Taxonomy" id="2995223"/>
    <lineage>
        <taxon>Bacteria</taxon>
        <taxon>Bacillati</taxon>
        <taxon>Actinomycetota</taxon>
        <taxon>Actinomycetes</taxon>
        <taxon>Pseudonocardiales</taxon>
        <taxon>Pseudonocardiaceae</taxon>
        <taxon>Amycolatopsis</taxon>
    </lineage>
</organism>
<dbReference type="Proteomes" id="UP001163203">
    <property type="component" value="Chromosome"/>
</dbReference>
<evidence type="ECO:0000313" key="3">
    <source>
        <dbReference type="Proteomes" id="UP001163203"/>
    </source>
</evidence>
<reference evidence="2" key="1">
    <citation type="submission" date="2022-11" db="EMBL/GenBank/DDBJ databases">
        <authorList>
            <person name="Mo P."/>
        </authorList>
    </citation>
    <scope>NUCLEOTIDE SEQUENCE</scope>
    <source>
        <strain evidence="2">HUAS 11-8</strain>
    </source>
</reference>